<comment type="caution">
    <text evidence="1">The sequence shown here is derived from an EMBL/GenBank/DDBJ whole genome shotgun (WGS) entry which is preliminary data.</text>
</comment>
<dbReference type="EMBL" id="LVVM01000662">
    <property type="protein sequence ID" value="OJA20244.1"/>
    <property type="molecule type" value="Genomic_DNA"/>
</dbReference>
<dbReference type="AlphaFoldDB" id="A0A1J8R8M0"/>
<evidence type="ECO:0000313" key="2">
    <source>
        <dbReference type="Proteomes" id="UP000183567"/>
    </source>
</evidence>
<gene>
    <name evidence="1" type="ORF">AZE42_02680</name>
</gene>
<evidence type="ECO:0000313" key="1">
    <source>
        <dbReference type="EMBL" id="OJA20244.1"/>
    </source>
</evidence>
<reference evidence="1 2" key="1">
    <citation type="submission" date="2016-03" db="EMBL/GenBank/DDBJ databases">
        <title>Comparative genomics of the ectomycorrhizal sister species Rhizopogon vinicolor and Rhizopogon vesiculosus (Basidiomycota: Boletales) reveals a divergence of the mating type B locus.</title>
        <authorList>
            <person name="Mujic A.B."/>
            <person name="Kuo A."/>
            <person name="Tritt A."/>
            <person name="Lipzen A."/>
            <person name="Chen C."/>
            <person name="Johnson J."/>
            <person name="Sharma A."/>
            <person name="Barry K."/>
            <person name="Grigoriev I.V."/>
            <person name="Spatafora J.W."/>
        </authorList>
    </citation>
    <scope>NUCLEOTIDE SEQUENCE [LARGE SCALE GENOMIC DNA]</scope>
    <source>
        <strain evidence="1 2">AM-OR11-056</strain>
    </source>
</reference>
<keyword evidence="2" id="KW-1185">Reference proteome</keyword>
<organism evidence="1 2">
    <name type="scientific">Rhizopogon vesiculosus</name>
    <dbReference type="NCBI Taxonomy" id="180088"/>
    <lineage>
        <taxon>Eukaryota</taxon>
        <taxon>Fungi</taxon>
        <taxon>Dikarya</taxon>
        <taxon>Basidiomycota</taxon>
        <taxon>Agaricomycotina</taxon>
        <taxon>Agaricomycetes</taxon>
        <taxon>Agaricomycetidae</taxon>
        <taxon>Boletales</taxon>
        <taxon>Suillineae</taxon>
        <taxon>Rhizopogonaceae</taxon>
        <taxon>Rhizopogon</taxon>
    </lineage>
</organism>
<accession>A0A1J8R8M0</accession>
<name>A0A1J8R8M0_9AGAM</name>
<sequence length="153" mass="16741">MIPHVLSNFLELTPSGTSAQAGFSTLMSAIRVPSQHNVGLKISLSTTIPCFSGDFIIILQSSSATDLHTCPQLHYHLDAITVDGVDVGGETIDFAMFPPKFKGRANGLHTLLVWFSCHTPDHQACITSPHFVLTRSSQNDLPKRVGYTQIHER</sequence>
<dbReference type="Proteomes" id="UP000183567">
    <property type="component" value="Unassembled WGS sequence"/>
</dbReference>
<proteinExistence type="predicted"/>
<dbReference type="OrthoDB" id="406864at2759"/>
<protein>
    <submittedName>
        <fullName evidence="1">Uncharacterized protein</fullName>
    </submittedName>
</protein>